<dbReference type="Proteomes" id="UP000218287">
    <property type="component" value="Chromosome"/>
</dbReference>
<dbReference type="AlphaFoldDB" id="A0A1Z4GDY5"/>
<protein>
    <submittedName>
        <fullName evidence="1">Uncharacterized protein</fullName>
    </submittedName>
</protein>
<reference evidence="1 2" key="1">
    <citation type="submission" date="2017-06" db="EMBL/GenBank/DDBJ databases">
        <title>Genome sequencing of cyanobaciteial culture collection at National Institute for Environmental Studies (NIES).</title>
        <authorList>
            <person name="Hirose Y."/>
            <person name="Shimura Y."/>
            <person name="Fujisawa T."/>
            <person name="Nakamura Y."/>
            <person name="Kawachi M."/>
        </authorList>
    </citation>
    <scope>NUCLEOTIDE SEQUENCE [LARGE SCALE GENOMIC DNA]</scope>
    <source>
        <strain evidence="1 2">NIES-21</strain>
    </source>
</reference>
<evidence type="ECO:0000313" key="2">
    <source>
        <dbReference type="Proteomes" id="UP000218287"/>
    </source>
</evidence>
<evidence type="ECO:0000313" key="1">
    <source>
        <dbReference type="EMBL" id="BAY15724.1"/>
    </source>
</evidence>
<dbReference type="EMBL" id="AP018174">
    <property type="protein sequence ID" value="BAY15724.1"/>
    <property type="molecule type" value="Genomic_DNA"/>
</dbReference>
<keyword evidence="2" id="KW-1185">Reference proteome</keyword>
<sequence>MQLSELIQELQKFPPDSEVYVKYNVFFYEIESVSFDDKEERVYIVVPYEKYLYNDDEVYD</sequence>
<proteinExistence type="predicted"/>
<organism evidence="1 2">
    <name type="scientific">Anabaenopsis circularis NIES-21</name>
    <dbReference type="NCBI Taxonomy" id="1085406"/>
    <lineage>
        <taxon>Bacteria</taxon>
        <taxon>Bacillati</taxon>
        <taxon>Cyanobacteriota</taxon>
        <taxon>Cyanophyceae</taxon>
        <taxon>Nostocales</taxon>
        <taxon>Nodulariaceae</taxon>
        <taxon>Anabaenopsis</taxon>
    </lineage>
</organism>
<accession>A0A1Z4GDY5</accession>
<gene>
    <name evidence="1" type="ORF">NIES21_15430</name>
</gene>
<name>A0A1Z4GDY5_9CYAN</name>